<dbReference type="SUPFAM" id="SSF57802">
    <property type="entry name" value="Rubredoxin-like"/>
    <property type="match status" value="1"/>
</dbReference>
<feature type="binding site" evidence="8">
    <location>
        <position position="6"/>
    </location>
    <ligand>
        <name>Fe cation</name>
        <dbReference type="ChEBI" id="CHEBI:24875"/>
    </ligand>
</feature>
<dbReference type="FunFam" id="2.20.28.10:FF:000001">
    <property type="entry name" value="Rubredoxin"/>
    <property type="match status" value="1"/>
</dbReference>
<evidence type="ECO:0000256" key="4">
    <source>
        <dbReference type="ARBA" id="ARBA00022723"/>
    </source>
</evidence>
<proteinExistence type="inferred from homology"/>
<reference evidence="10" key="1">
    <citation type="journal article" date="2015" name="MBio">
        <title>Genome-resolved metagenomic analysis reveals roles for candidate phyla and other microbial community members in biogeochemical transformations in oil reservoirs.</title>
        <authorList>
            <person name="Hu P."/>
            <person name="Tom L."/>
            <person name="Singh A."/>
            <person name="Thomas B.C."/>
            <person name="Baker B.J."/>
            <person name="Piceno Y.M."/>
            <person name="Andersen G.L."/>
            <person name="Banfield J.F."/>
        </authorList>
    </citation>
    <scope>NUCLEOTIDE SEQUENCE [LARGE SCALE GENOMIC DNA]</scope>
    <source>
        <strain evidence="10">62_101</strain>
        <strain evidence="11">63_41</strain>
    </source>
</reference>
<dbReference type="Proteomes" id="UP000054598">
    <property type="component" value="Unassembled WGS sequence"/>
</dbReference>
<dbReference type="GO" id="GO:0043448">
    <property type="term" value="P:alkane catabolic process"/>
    <property type="evidence" value="ECO:0007669"/>
    <property type="project" value="TreeGrafter"/>
</dbReference>
<dbReference type="Pfam" id="PF00301">
    <property type="entry name" value="Rubredoxin"/>
    <property type="match status" value="1"/>
</dbReference>
<evidence type="ECO:0000256" key="8">
    <source>
        <dbReference type="PIRSR" id="PIRSR000071-1"/>
    </source>
</evidence>
<evidence type="ECO:0000313" key="13">
    <source>
        <dbReference type="Proteomes" id="UP000054598"/>
    </source>
</evidence>
<feature type="domain" description="Rubredoxin-like" evidence="9">
    <location>
        <begin position="1"/>
        <end position="52"/>
    </location>
</feature>
<comment type="similarity">
    <text evidence="2 7">Belongs to the rubredoxin family.</text>
</comment>
<dbReference type="EMBL" id="LGGD01000084">
    <property type="protein sequence ID" value="KUK62053.1"/>
    <property type="molecule type" value="Genomic_DNA"/>
</dbReference>
<evidence type="ECO:0000256" key="6">
    <source>
        <dbReference type="ARBA" id="ARBA00023004"/>
    </source>
</evidence>
<dbReference type="InterPro" id="IPR024935">
    <property type="entry name" value="Rubredoxin_dom"/>
</dbReference>
<dbReference type="GO" id="GO:0005506">
    <property type="term" value="F:iron ion binding"/>
    <property type="evidence" value="ECO:0007669"/>
    <property type="project" value="InterPro"/>
</dbReference>
<evidence type="ECO:0000256" key="5">
    <source>
        <dbReference type="ARBA" id="ARBA00022982"/>
    </source>
</evidence>
<evidence type="ECO:0000259" key="9">
    <source>
        <dbReference type="PROSITE" id="PS50903"/>
    </source>
</evidence>
<keyword evidence="5 7" id="KW-0249">Electron transport</keyword>
<evidence type="ECO:0000313" key="11">
    <source>
        <dbReference type="EMBL" id="KUL03354.1"/>
    </source>
</evidence>
<comment type="caution">
    <text evidence="10">The sequence shown here is derived from an EMBL/GenBank/DDBJ whole genome shotgun (WGS) entry which is preliminary data.</text>
</comment>
<feature type="binding site" evidence="8">
    <location>
        <position position="9"/>
    </location>
    <ligand>
        <name>Fe cation</name>
        <dbReference type="ChEBI" id="CHEBI:24875"/>
    </ligand>
</feature>
<dbReference type="PRINTS" id="PR00163">
    <property type="entry name" value="RUBREDOXIN"/>
</dbReference>
<dbReference type="CDD" id="cd00730">
    <property type="entry name" value="rubredoxin"/>
    <property type="match status" value="1"/>
</dbReference>
<keyword evidence="3 7" id="KW-0813">Transport</keyword>
<organism evidence="10 12">
    <name type="scientific">Methanoculleus marisnigri</name>
    <dbReference type="NCBI Taxonomy" id="2198"/>
    <lineage>
        <taxon>Archaea</taxon>
        <taxon>Methanobacteriati</taxon>
        <taxon>Methanobacteriota</taxon>
        <taxon>Stenosarchaea group</taxon>
        <taxon>Methanomicrobia</taxon>
        <taxon>Methanomicrobiales</taxon>
        <taxon>Methanomicrobiaceae</taxon>
        <taxon>Methanoculleus</taxon>
    </lineage>
</organism>
<dbReference type="PATRIC" id="fig|2198.3.peg.292"/>
<evidence type="ECO:0000313" key="12">
    <source>
        <dbReference type="Proteomes" id="UP000054323"/>
    </source>
</evidence>
<dbReference type="Proteomes" id="UP000054323">
    <property type="component" value="Unassembled WGS sequence"/>
</dbReference>
<dbReference type="EMBL" id="LGHE01000036">
    <property type="protein sequence ID" value="KUL03354.1"/>
    <property type="molecule type" value="Genomic_DNA"/>
</dbReference>
<evidence type="ECO:0000256" key="7">
    <source>
        <dbReference type="PIRNR" id="PIRNR000071"/>
    </source>
</evidence>
<dbReference type="PIRSF" id="PIRSF000071">
    <property type="entry name" value="Rubredoxin"/>
    <property type="match status" value="1"/>
</dbReference>
<dbReference type="PANTHER" id="PTHR47627">
    <property type="entry name" value="RUBREDOXIN"/>
    <property type="match status" value="1"/>
</dbReference>
<keyword evidence="4 7" id="KW-0479">Metal-binding</keyword>
<evidence type="ECO:0000256" key="1">
    <source>
        <dbReference type="ARBA" id="ARBA00002360"/>
    </source>
</evidence>
<dbReference type="InterPro" id="IPR024934">
    <property type="entry name" value="Rubredoxin-like_dom"/>
</dbReference>
<keyword evidence="6 7" id="KW-0408">Iron</keyword>
<accession>A0A101GP70</accession>
<dbReference type="PROSITE" id="PS50903">
    <property type="entry name" value="RUBREDOXIN_LIKE"/>
    <property type="match status" value="1"/>
</dbReference>
<evidence type="ECO:0000256" key="2">
    <source>
        <dbReference type="ARBA" id="ARBA00005337"/>
    </source>
</evidence>
<dbReference type="Gene3D" id="2.20.28.10">
    <property type="match status" value="1"/>
</dbReference>
<protein>
    <recommendedName>
        <fullName evidence="7">Rubredoxin</fullName>
    </recommendedName>
</protein>
<evidence type="ECO:0000256" key="3">
    <source>
        <dbReference type="ARBA" id="ARBA00022448"/>
    </source>
</evidence>
<feature type="binding site" evidence="8">
    <location>
        <position position="39"/>
    </location>
    <ligand>
        <name>Fe cation</name>
        <dbReference type="ChEBI" id="CHEBI:24875"/>
    </ligand>
</feature>
<feature type="binding site" evidence="8">
    <location>
        <position position="42"/>
    </location>
    <ligand>
        <name>Fe cation</name>
        <dbReference type="ChEBI" id="CHEBI:24875"/>
    </ligand>
</feature>
<gene>
    <name evidence="10" type="ORF">XD82_0824</name>
    <name evidence="11" type="ORF">XE10_0491</name>
</gene>
<comment type="function">
    <text evidence="1 7">Rubredoxin is a small nonheme, iron protein lacking acid-labile sulfide. Its single Fe, chelated to 4 Cys, functions as an electron acceptor and may also stabilize the conformation of the molecule.</text>
</comment>
<dbReference type="AlphaFoldDB" id="A0A101GP70"/>
<dbReference type="InterPro" id="IPR024922">
    <property type="entry name" value="Rubredoxin"/>
</dbReference>
<dbReference type="InterPro" id="IPR050526">
    <property type="entry name" value="Rubredoxin_ET"/>
</dbReference>
<sequence length="67" mass="7586">MARWVCSVCDYEYNEEAGDPATGIPPGTPFEDLPDDWRCPRCTVGKGAFVRVNGEEEEVRTNEEDYL</sequence>
<comment type="cofactor">
    <cofactor evidence="7 8">
        <name>Fe(3+)</name>
        <dbReference type="ChEBI" id="CHEBI:29034"/>
    </cofactor>
    <text evidence="7 8">Binds 1 Fe(3+) ion per subunit.</text>
</comment>
<dbReference type="PANTHER" id="PTHR47627:SF1">
    <property type="entry name" value="RUBREDOXIN-1-RELATED"/>
    <property type="match status" value="1"/>
</dbReference>
<evidence type="ECO:0000313" key="10">
    <source>
        <dbReference type="EMBL" id="KUK62053.1"/>
    </source>
</evidence>
<name>A0A101GP70_9EURY</name>
<reference evidence="12 13" key="2">
    <citation type="journal article" date="2015" name="MBio">
        <title>Genome-Resolved Metagenomic Analysis Reveals Roles for Candidate Phyla and Other Microbial Community Members in Biogeochemical Transformations in Oil Reservoirs.</title>
        <authorList>
            <person name="Hu P."/>
            <person name="Tom L."/>
            <person name="Singh A."/>
            <person name="Thomas B.C."/>
            <person name="Baker B.J."/>
            <person name="Piceno Y.M."/>
            <person name="Andersen G.L."/>
            <person name="Banfield J.F."/>
        </authorList>
    </citation>
    <scope>NUCLEOTIDE SEQUENCE [LARGE SCALE GENOMIC DNA]</scope>
</reference>
<dbReference type="GO" id="GO:0009055">
    <property type="term" value="F:electron transfer activity"/>
    <property type="evidence" value="ECO:0007669"/>
    <property type="project" value="InterPro"/>
</dbReference>